<protein>
    <submittedName>
        <fullName evidence="2">Uncharacterized protein</fullName>
    </submittedName>
</protein>
<reference evidence="2 3" key="1">
    <citation type="submission" date="2014-07" db="EMBL/GenBank/DDBJ databases">
        <title>Epilithonimonas lactis LMG 22401 Genome.</title>
        <authorList>
            <person name="Pipes S.E."/>
            <person name="Stropko S.J."/>
        </authorList>
    </citation>
    <scope>NUCLEOTIDE SEQUENCE [LARGE SCALE GENOMIC DNA]</scope>
    <source>
        <strain evidence="2 3">LMG 24401</strain>
    </source>
</reference>
<keyword evidence="1" id="KW-0472">Membrane</keyword>
<keyword evidence="1" id="KW-1133">Transmembrane helix</keyword>
<evidence type="ECO:0000313" key="2">
    <source>
        <dbReference type="EMBL" id="KFC18135.1"/>
    </source>
</evidence>
<keyword evidence="1" id="KW-0812">Transmembrane</keyword>
<dbReference type="Pfam" id="PF25589">
    <property type="entry name" value="DUF7935"/>
    <property type="match status" value="1"/>
</dbReference>
<dbReference type="AlphaFoldDB" id="A0A085B6P0"/>
<name>A0A085B6P0_9FLAO</name>
<dbReference type="InterPro" id="IPR057695">
    <property type="entry name" value="DUF7935"/>
</dbReference>
<gene>
    <name evidence="2" type="ORF">IO89_18565</name>
</gene>
<feature type="transmembrane region" description="Helical" evidence="1">
    <location>
        <begin position="6"/>
        <end position="27"/>
    </location>
</feature>
<dbReference type="STRING" id="421072.SAMN04488097_3923"/>
<sequence>MFDSEYFPYAAAMIIALPFLVFARQFVHGFMKLKKQEINFLATKTNSEIKLQALERMTLFLERLKPSNLVMKFDKNLQPHEFIFLTEKNIIEEFEYNASQQLYISKSSWQDIITSKNNILQSLRKTYEEMNENSKLEDFKTVFLMSYLNSEDYISDTIENLRKELNKII</sequence>
<evidence type="ECO:0000313" key="3">
    <source>
        <dbReference type="Proteomes" id="UP000028623"/>
    </source>
</evidence>
<dbReference type="OrthoDB" id="1493032at2"/>
<keyword evidence="3" id="KW-1185">Reference proteome</keyword>
<dbReference type="RefSeq" id="WP_034979129.1">
    <property type="nucleotide sequence ID" value="NZ_FOFI01000007.1"/>
</dbReference>
<comment type="caution">
    <text evidence="2">The sequence shown here is derived from an EMBL/GenBank/DDBJ whole genome shotgun (WGS) entry which is preliminary data.</text>
</comment>
<dbReference type="Proteomes" id="UP000028623">
    <property type="component" value="Unassembled WGS sequence"/>
</dbReference>
<dbReference type="EMBL" id="JPLY01000008">
    <property type="protein sequence ID" value="KFC18135.1"/>
    <property type="molecule type" value="Genomic_DNA"/>
</dbReference>
<organism evidence="2 3">
    <name type="scientific">Epilithonimonas lactis</name>
    <dbReference type="NCBI Taxonomy" id="421072"/>
    <lineage>
        <taxon>Bacteria</taxon>
        <taxon>Pseudomonadati</taxon>
        <taxon>Bacteroidota</taxon>
        <taxon>Flavobacteriia</taxon>
        <taxon>Flavobacteriales</taxon>
        <taxon>Weeksellaceae</taxon>
        <taxon>Chryseobacterium group</taxon>
        <taxon>Epilithonimonas</taxon>
    </lineage>
</organism>
<evidence type="ECO:0000256" key="1">
    <source>
        <dbReference type="SAM" id="Phobius"/>
    </source>
</evidence>
<dbReference type="eggNOG" id="ENOG5032CDT">
    <property type="taxonomic scope" value="Bacteria"/>
</dbReference>
<accession>A0A085B6P0</accession>
<proteinExistence type="predicted"/>